<evidence type="ECO:0000313" key="2">
    <source>
        <dbReference type="EMBL" id="PPR97883.1"/>
    </source>
</evidence>
<dbReference type="AlphaFoldDB" id="A0A2P5X3I1"/>
<dbReference type="EMBL" id="KZ665770">
    <property type="protein sequence ID" value="PPR97882.1"/>
    <property type="molecule type" value="Genomic_DNA"/>
</dbReference>
<accession>A0A2P5X3I1</accession>
<proteinExistence type="predicted"/>
<sequence length="70" mass="7778">MDPTSRPAVFIDNGTGYTKMAFAVQYSAGVMADLDFFIGDEALTQSRSSNNYNITHTIKHGKLDNWDAME</sequence>
<reference evidence="2 3" key="1">
    <citation type="submission" date="2015-01" db="EMBL/GenBank/DDBJ databases">
        <title>Genome of allotetraploid Gossypium barbadense reveals genomic plasticity and fiber elongation in cotton evolution.</title>
        <authorList>
            <person name="Chen X."/>
            <person name="Liu X."/>
            <person name="Zhao B."/>
            <person name="Zheng H."/>
            <person name="Hu Y."/>
            <person name="Lu G."/>
            <person name="Yang C."/>
            <person name="Chen J."/>
            <person name="Shan C."/>
            <person name="Zhang L."/>
            <person name="Zhou Y."/>
            <person name="Wang L."/>
            <person name="Guo W."/>
            <person name="Bai Y."/>
            <person name="Ruan J."/>
            <person name="Shangguan X."/>
            <person name="Mao Y."/>
            <person name="Jiang J."/>
            <person name="Zhu Y."/>
            <person name="Lei J."/>
            <person name="Kang H."/>
            <person name="Chen S."/>
            <person name="He X."/>
            <person name="Wang R."/>
            <person name="Wang Y."/>
            <person name="Chen J."/>
            <person name="Wang L."/>
            <person name="Yu S."/>
            <person name="Wang B."/>
            <person name="Wei J."/>
            <person name="Song S."/>
            <person name="Lu X."/>
            <person name="Gao Z."/>
            <person name="Gu W."/>
            <person name="Deng X."/>
            <person name="Ma D."/>
            <person name="Wang S."/>
            <person name="Liang W."/>
            <person name="Fang L."/>
            <person name="Cai C."/>
            <person name="Zhu X."/>
            <person name="Zhou B."/>
            <person name="Zhang Y."/>
            <person name="Chen Z."/>
            <person name="Xu S."/>
            <person name="Zhu R."/>
            <person name="Wang S."/>
            <person name="Zhang T."/>
            <person name="Zhao G."/>
        </authorList>
    </citation>
    <scope>NUCLEOTIDE SEQUENCE [LARGE SCALE GENOMIC DNA]</scope>
    <source>
        <strain evidence="3">cv. Xinhai21</strain>
        <tissue evidence="2">Leaf</tissue>
    </source>
</reference>
<protein>
    <submittedName>
        <fullName evidence="2">Uncharacterized protein</fullName>
    </submittedName>
</protein>
<gene>
    <name evidence="1" type="ORF">GOBAR_AA22787</name>
    <name evidence="2" type="ORF">GOBAR_AA22788</name>
</gene>
<organism evidence="2 3">
    <name type="scientific">Gossypium barbadense</name>
    <name type="common">Sea Island cotton</name>
    <name type="synonym">Hibiscus barbadensis</name>
    <dbReference type="NCBI Taxonomy" id="3634"/>
    <lineage>
        <taxon>Eukaryota</taxon>
        <taxon>Viridiplantae</taxon>
        <taxon>Streptophyta</taxon>
        <taxon>Embryophyta</taxon>
        <taxon>Tracheophyta</taxon>
        <taxon>Spermatophyta</taxon>
        <taxon>Magnoliopsida</taxon>
        <taxon>eudicotyledons</taxon>
        <taxon>Gunneridae</taxon>
        <taxon>Pentapetalae</taxon>
        <taxon>rosids</taxon>
        <taxon>malvids</taxon>
        <taxon>Malvales</taxon>
        <taxon>Malvaceae</taxon>
        <taxon>Malvoideae</taxon>
        <taxon>Gossypium</taxon>
    </lineage>
</organism>
<name>A0A2P5X3I1_GOSBA</name>
<dbReference type="Gene3D" id="3.30.420.40">
    <property type="match status" value="1"/>
</dbReference>
<evidence type="ECO:0000313" key="1">
    <source>
        <dbReference type="EMBL" id="PPR97882.1"/>
    </source>
</evidence>
<dbReference type="SUPFAM" id="SSF53067">
    <property type="entry name" value="Actin-like ATPase domain"/>
    <property type="match status" value="1"/>
</dbReference>
<evidence type="ECO:0000313" key="3">
    <source>
        <dbReference type="Proteomes" id="UP000239757"/>
    </source>
</evidence>
<dbReference type="OrthoDB" id="421448at2759"/>
<dbReference type="EMBL" id="KZ665770">
    <property type="protein sequence ID" value="PPR97883.1"/>
    <property type="molecule type" value="Genomic_DNA"/>
</dbReference>
<dbReference type="Proteomes" id="UP000239757">
    <property type="component" value="Unassembled WGS sequence"/>
</dbReference>
<dbReference type="InterPro" id="IPR043129">
    <property type="entry name" value="ATPase_NBD"/>
</dbReference>